<evidence type="ECO:0000313" key="6">
    <source>
        <dbReference type="EMBL" id="KAJ8440751.1"/>
    </source>
</evidence>
<proteinExistence type="inferred from homology"/>
<comment type="subcellular location">
    <subcellularLocation>
        <location evidence="1">Mitochondrion</location>
    </subcellularLocation>
</comment>
<dbReference type="PANTHER" id="PTHR33878:SF4">
    <property type="entry name" value="OS08G0558900 PROTEIN"/>
    <property type="match status" value="1"/>
</dbReference>
<dbReference type="AlphaFoldDB" id="A0A9Q1KDA2"/>
<evidence type="ECO:0000313" key="7">
    <source>
        <dbReference type="Proteomes" id="UP001153076"/>
    </source>
</evidence>
<protein>
    <submittedName>
        <fullName evidence="6">Uncharacterized protein</fullName>
    </submittedName>
</protein>
<sequence length="183" mass="20531">MAIRSAVSRSSIRGIMEGGASRSSSLFPRYFSEGNKGRVLSEEERAKETVYIQKMERERLEKMKKKLEKEKSEKGDVAADKNGDALPLLSKMAIIHRVSRNLREILTRAEAVAGFCFSTVCFLKNKRTAYSSDSLYSFVVPGIHPMIKEKWMYDGSKSSRSLSGGQASTEDLAFNLEESTKDE</sequence>
<comment type="caution">
    <text evidence="6">The sequence shown here is derived from an EMBL/GenBank/DDBJ whole genome shotgun (WGS) entry which is preliminary data.</text>
</comment>
<dbReference type="GO" id="GO:0042030">
    <property type="term" value="F:ATPase inhibitor activity"/>
    <property type="evidence" value="ECO:0007669"/>
    <property type="project" value="InterPro"/>
</dbReference>
<feature type="coiled-coil region" evidence="4">
    <location>
        <begin position="50"/>
        <end position="80"/>
    </location>
</feature>
<dbReference type="PANTHER" id="PTHR33878">
    <property type="entry name" value="OS08G0559000 PROTEIN"/>
    <property type="match status" value="1"/>
</dbReference>
<evidence type="ECO:0000256" key="2">
    <source>
        <dbReference type="ARBA" id="ARBA00010901"/>
    </source>
</evidence>
<evidence type="ECO:0000256" key="4">
    <source>
        <dbReference type="SAM" id="Coils"/>
    </source>
</evidence>
<gene>
    <name evidence="6" type="ORF">Cgig2_005482</name>
</gene>
<keyword evidence="3" id="KW-0496">Mitochondrion</keyword>
<dbReference type="GO" id="GO:0005739">
    <property type="term" value="C:mitochondrion"/>
    <property type="evidence" value="ECO:0007669"/>
    <property type="project" value="UniProtKB-SubCell"/>
</dbReference>
<organism evidence="6 7">
    <name type="scientific">Carnegiea gigantea</name>
    <dbReference type="NCBI Taxonomy" id="171969"/>
    <lineage>
        <taxon>Eukaryota</taxon>
        <taxon>Viridiplantae</taxon>
        <taxon>Streptophyta</taxon>
        <taxon>Embryophyta</taxon>
        <taxon>Tracheophyta</taxon>
        <taxon>Spermatophyta</taxon>
        <taxon>Magnoliopsida</taxon>
        <taxon>eudicotyledons</taxon>
        <taxon>Gunneridae</taxon>
        <taxon>Pentapetalae</taxon>
        <taxon>Caryophyllales</taxon>
        <taxon>Cactineae</taxon>
        <taxon>Cactaceae</taxon>
        <taxon>Cactoideae</taxon>
        <taxon>Echinocereeae</taxon>
        <taxon>Carnegiea</taxon>
    </lineage>
</organism>
<keyword evidence="7" id="KW-1185">Reference proteome</keyword>
<keyword evidence="4" id="KW-0175">Coiled coil</keyword>
<evidence type="ECO:0000256" key="5">
    <source>
        <dbReference type="SAM" id="MobiDB-lite"/>
    </source>
</evidence>
<dbReference type="Gene3D" id="1.20.5.500">
    <property type="entry name" value="Single helix bin"/>
    <property type="match status" value="1"/>
</dbReference>
<comment type="similarity">
    <text evidence="2">Belongs to the ATPase inhibitor family.</text>
</comment>
<name>A0A9Q1KDA2_9CARY</name>
<dbReference type="InterPro" id="IPR045284">
    <property type="entry name" value="At2g27730-like"/>
</dbReference>
<accession>A0A9Q1KDA2</accession>
<dbReference type="Pfam" id="PF04568">
    <property type="entry name" value="IATP"/>
    <property type="match status" value="1"/>
</dbReference>
<evidence type="ECO:0000256" key="1">
    <source>
        <dbReference type="ARBA" id="ARBA00004173"/>
    </source>
</evidence>
<feature type="compositionally biased region" description="Polar residues" evidence="5">
    <location>
        <begin position="156"/>
        <end position="169"/>
    </location>
</feature>
<reference evidence="6" key="1">
    <citation type="submission" date="2022-04" db="EMBL/GenBank/DDBJ databases">
        <title>Carnegiea gigantea Genome sequencing and assembly v2.</title>
        <authorList>
            <person name="Copetti D."/>
            <person name="Sanderson M.J."/>
            <person name="Burquez A."/>
            <person name="Wojciechowski M.F."/>
        </authorList>
    </citation>
    <scope>NUCLEOTIDE SEQUENCE</scope>
    <source>
        <strain evidence="6">SGP5-SGP5p</strain>
        <tissue evidence="6">Aerial part</tissue>
    </source>
</reference>
<evidence type="ECO:0000256" key="3">
    <source>
        <dbReference type="ARBA" id="ARBA00023128"/>
    </source>
</evidence>
<dbReference type="OrthoDB" id="691961at2759"/>
<dbReference type="EMBL" id="JAKOGI010000185">
    <property type="protein sequence ID" value="KAJ8440751.1"/>
    <property type="molecule type" value="Genomic_DNA"/>
</dbReference>
<dbReference type="Proteomes" id="UP001153076">
    <property type="component" value="Unassembled WGS sequence"/>
</dbReference>
<dbReference type="InterPro" id="IPR007648">
    <property type="entry name" value="ATPase_inhibitor_mt"/>
</dbReference>
<feature type="region of interest" description="Disordered" evidence="5">
    <location>
        <begin position="156"/>
        <end position="183"/>
    </location>
</feature>